<dbReference type="AlphaFoldDB" id="A0A0K2SG96"/>
<dbReference type="Gene3D" id="3.30.420.40">
    <property type="match status" value="4"/>
</dbReference>
<evidence type="ECO:0000313" key="6">
    <source>
        <dbReference type="EMBL" id="BAS26115.1"/>
    </source>
</evidence>
<dbReference type="KEGG" id="lpil:LIP_0258"/>
<evidence type="ECO:0000256" key="4">
    <source>
        <dbReference type="ARBA" id="ARBA00023014"/>
    </source>
</evidence>
<evidence type="ECO:0000259" key="5">
    <source>
        <dbReference type="Pfam" id="PF01869"/>
    </source>
</evidence>
<dbReference type="InterPro" id="IPR008275">
    <property type="entry name" value="CoA_E_activase_dom"/>
</dbReference>
<keyword evidence="2" id="KW-0479">Metal-binding</keyword>
<dbReference type="PATRIC" id="fig|1555112.3.peg.269"/>
<keyword evidence="7" id="KW-1185">Reference proteome</keyword>
<dbReference type="PANTHER" id="PTHR32329">
    <property type="entry name" value="BIFUNCTIONAL PROTEIN [INCLUDES 2-HYDROXYACYL-COA DEHYDRATASE (N-TER) AND ITS ACTIVATOR DOMAIN (C_TERM)-RELATED"/>
    <property type="match status" value="1"/>
</dbReference>
<feature type="domain" description="ATPase BadF/BadG/BcrA/BcrD type" evidence="5">
    <location>
        <begin position="13"/>
        <end position="282"/>
    </location>
</feature>
<dbReference type="Proteomes" id="UP000065807">
    <property type="component" value="Chromosome"/>
</dbReference>
<dbReference type="NCBIfam" id="TIGR00241">
    <property type="entry name" value="CoA_E_activ"/>
    <property type="match status" value="1"/>
</dbReference>
<dbReference type="RefSeq" id="WP_068133273.1">
    <property type="nucleotide sequence ID" value="NZ_AP014924.1"/>
</dbReference>
<dbReference type="PANTHER" id="PTHR32329:SF7">
    <property type="entry name" value="ACTIVATOR OF 2-HYDROXYACYL-COA-HYDRATASE"/>
    <property type="match status" value="1"/>
</dbReference>
<keyword evidence="3" id="KW-0408">Iron</keyword>
<feature type="domain" description="ATPase BadF/BadG/BcrA/BcrD type" evidence="5">
    <location>
        <begin position="393"/>
        <end position="656"/>
    </location>
</feature>
<keyword evidence="4" id="KW-0411">Iron-sulfur</keyword>
<reference evidence="7" key="2">
    <citation type="journal article" date="2016" name="Int. J. Syst. Evol. Microbiol.">
        <title>Complete genome sequence and cell structure of Limnochorda pilosa, a Gram-negative spore-former within the phylum Firmicutes.</title>
        <authorList>
            <person name="Watanabe M."/>
            <person name="Kojima H."/>
            <person name="Fukui M."/>
        </authorList>
    </citation>
    <scope>NUCLEOTIDE SEQUENCE [LARGE SCALE GENOMIC DNA]</scope>
    <source>
        <strain evidence="7">HC45</strain>
    </source>
</reference>
<protein>
    <submittedName>
        <fullName evidence="6">2-hydroxyglutaryl-CoA dehydratase</fullName>
    </submittedName>
</protein>
<reference evidence="7" key="1">
    <citation type="submission" date="2015-07" db="EMBL/GenBank/DDBJ databases">
        <title>Complete genome sequence and phylogenetic analysis of Limnochorda pilosa.</title>
        <authorList>
            <person name="Watanabe M."/>
            <person name="Kojima H."/>
            <person name="Fukui M."/>
        </authorList>
    </citation>
    <scope>NUCLEOTIDE SEQUENCE [LARGE SCALE GENOMIC DNA]</scope>
    <source>
        <strain evidence="7">HC45</strain>
    </source>
</reference>
<evidence type="ECO:0000256" key="3">
    <source>
        <dbReference type="ARBA" id="ARBA00023004"/>
    </source>
</evidence>
<name>A0A0K2SG96_LIMPI</name>
<evidence type="ECO:0000256" key="1">
    <source>
        <dbReference type="ARBA" id="ARBA00001966"/>
    </source>
</evidence>
<dbReference type="SUPFAM" id="SSF53067">
    <property type="entry name" value="Actin-like ATPase domain"/>
    <property type="match status" value="2"/>
</dbReference>
<evidence type="ECO:0000313" key="7">
    <source>
        <dbReference type="Proteomes" id="UP000065807"/>
    </source>
</evidence>
<dbReference type="STRING" id="1555112.LIP_0258"/>
<organism evidence="6 7">
    <name type="scientific">Limnochorda pilosa</name>
    <dbReference type="NCBI Taxonomy" id="1555112"/>
    <lineage>
        <taxon>Bacteria</taxon>
        <taxon>Bacillati</taxon>
        <taxon>Bacillota</taxon>
        <taxon>Limnochordia</taxon>
        <taxon>Limnochordales</taxon>
        <taxon>Limnochordaceae</taxon>
        <taxon>Limnochorda</taxon>
    </lineage>
</organism>
<gene>
    <name evidence="6" type="ORF">LIP_0258</name>
</gene>
<dbReference type="OrthoDB" id="9802715at2"/>
<dbReference type="GO" id="GO:0051536">
    <property type="term" value="F:iron-sulfur cluster binding"/>
    <property type="evidence" value="ECO:0007669"/>
    <property type="project" value="UniProtKB-KW"/>
</dbReference>
<dbReference type="InterPro" id="IPR002731">
    <property type="entry name" value="ATPase_BadF"/>
</dbReference>
<dbReference type="InterPro" id="IPR051805">
    <property type="entry name" value="Dehydratase_Activator_Redct"/>
</dbReference>
<accession>A0A0K2SG96</accession>
<proteinExistence type="predicted"/>
<dbReference type="GO" id="GO:0046872">
    <property type="term" value="F:metal ion binding"/>
    <property type="evidence" value="ECO:0007669"/>
    <property type="project" value="UniProtKB-KW"/>
</dbReference>
<sequence length="745" mass="79962">MAGTAGAGDGTFIGVDIGSATVKVAGVDRGGQMVGSPVYLRHDRFPGQVDAVKFALRQYLEQGGVRVAGVGTTGSGRELVRKVIGADVSRTEIFAHVMGIRHLVQQREVWTEGADGRPRPLDRIGTVLEIGGQDSKVVVFSEEGLPIYFNMNTICSAGTGEFLKQLADDAGIDLRDFGAIALRSTAAARIDATCTVFSKRDFRHMTQKGVALPDRLMGICIALVNNYMQGVVKNRPLPDPVVFQGGTAFNAAVRRAFERRLGTRVIVPPHNDVVGALGMAVIVRDLMLGMDTVATQFKDDFFERTYESQVRYCHGCQNACELTQPLERVGQERIVLDTMGGRCEGCLNPRNVKEVPQRPQEIELPIIRTPLRGAPLGAGGARVRASHGRFFAGIDGGSRGTKWAVVESLGEKVDVVAVGSEDTAGDAMGAILRAVGRIRDTLPDPGLLGGIGTTGSAGELARDMITTRPDRTADCLSTEILAHYTWAAHMVPGVGTIMDIGGNDLKIICVKETGLDFAMNDKCAAGSGSFVEAVARRFGVPLEEYAPTALESRDPTRIAGRCAVFGESDIVHKSRTGFPTRDLFMGLAFSICRTYLSDVARGKPIRLPVVAQGGTFLNEAVQEAFRRTLRLGPEEFIVASDRRFVLGAGALGAALLSKARFEEGFDSSFKGFERVLGASFRMVTTTCDHGPCPRRCQGVLALLEDGRPVAGYRSIDCDFGLFDGMITTEAARQRVGEQLEGVVLA</sequence>
<dbReference type="EMBL" id="AP014924">
    <property type="protein sequence ID" value="BAS26115.1"/>
    <property type="molecule type" value="Genomic_DNA"/>
</dbReference>
<dbReference type="InterPro" id="IPR043129">
    <property type="entry name" value="ATPase_NBD"/>
</dbReference>
<dbReference type="Pfam" id="PF01869">
    <property type="entry name" value="BcrAD_BadFG"/>
    <property type="match status" value="2"/>
</dbReference>
<evidence type="ECO:0000256" key="2">
    <source>
        <dbReference type="ARBA" id="ARBA00022723"/>
    </source>
</evidence>
<comment type="cofactor">
    <cofactor evidence="1">
        <name>[4Fe-4S] cluster</name>
        <dbReference type="ChEBI" id="CHEBI:49883"/>
    </cofactor>
</comment>